<dbReference type="Gene3D" id="3.40.50.10540">
    <property type="entry name" value="Crotonobetainyl-coa:carnitine coa-transferase, domain 1"/>
    <property type="match status" value="2"/>
</dbReference>
<keyword evidence="2" id="KW-1185">Reference proteome</keyword>
<evidence type="ECO:0000313" key="1">
    <source>
        <dbReference type="EMBL" id="MDA3624630.1"/>
    </source>
</evidence>
<dbReference type="SUPFAM" id="SSF89796">
    <property type="entry name" value="CoA-transferase family III (CaiB/BaiF)"/>
    <property type="match status" value="2"/>
</dbReference>
<dbReference type="InterPro" id="IPR044855">
    <property type="entry name" value="CoA-Trfase_III_dom3_sf"/>
</dbReference>
<dbReference type="EMBL" id="JAQGLA010000004">
    <property type="protein sequence ID" value="MDA3624630.1"/>
    <property type="molecule type" value="Genomic_DNA"/>
</dbReference>
<dbReference type="RefSeq" id="WP_270947320.1">
    <property type="nucleotide sequence ID" value="NZ_JAQGLA010000004.1"/>
</dbReference>
<gene>
    <name evidence="1" type="ORF">OU415_04210</name>
</gene>
<name>A0ABT4USD4_9PSEU</name>
<dbReference type="Pfam" id="PF02515">
    <property type="entry name" value="CoA_transf_3"/>
    <property type="match status" value="2"/>
</dbReference>
<dbReference type="GO" id="GO:0016740">
    <property type="term" value="F:transferase activity"/>
    <property type="evidence" value="ECO:0007669"/>
    <property type="project" value="UniProtKB-KW"/>
</dbReference>
<dbReference type="Proteomes" id="UP001210380">
    <property type="component" value="Unassembled WGS sequence"/>
</dbReference>
<dbReference type="PANTHER" id="PTHR48228">
    <property type="entry name" value="SUCCINYL-COA--D-CITRAMALATE COA-TRANSFERASE"/>
    <property type="match status" value="1"/>
</dbReference>
<sequence length="556" mass="59282">MPNVQRTGSEVAFRVASEQLAALPGDPDLLACDIDWAGPVDLELPDELAVQAACGIMHVHGRAAGRPQRLGVDYAGTLAGVLAAQGVLAASLARARGAGFTSVRTSVAEAALLSVQQYLAVATADDDWQEPWRAGGRPPFTSRDGVRFELEVLHGEGWQRFWAELGTDRSAVAAGWRPFQQRFATASADLPEALHRALRAVDYRTVAAVADATGVSVLPVRDDPAPPVDVPACTFRTMPGTAPRTEWRGPAPLDGIVVVESTRRIQGPMVGHLLRMLGAEVIRVEPPGGDLMRGVPPLAGDCSARFRALNDGKHAVELDVKGERGRRELHELVADADVFVHNWAPGKAAQLGLDAGDLVRTSPGLVYAWSSGWEPLSWPETPLGTDYLVQAHSGLAAAVHPADEPSAPSLMTLTDVLGGAVSAMGVLAALLHRQRTGRGMRVDSSLFSASGVLPRPSRRLKWTVLDQPLRTSDGFVVLSGRTDPERLAAVLGTTPEGIAERFQERPSGFWAAELPVADVVATPVCTDLRELAGDRKFAAALDHSTHTFPLAPWEFS</sequence>
<comment type="caution">
    <text evidence="1">The sequence shown here is derived from an EMBL/GenBank/DDBJ whole genome shotgun (WGS) entry which is preliminary data.</text>
</comment>
<proteinExistence type="predicted"/>
<dbReference type="Gene3D" id="3.30.1540.10">
    <property type="entry name" value="formyl-coa transferase, domain 3"/>
    <property type="match status" value="1"/>
</dbReference>
<dbReference type="InterPro" id="IPR003673">
    <property type="entry name" value="CoA-Trfase_fam_III"/>
</dbReference>
<dbReference type="PANTHER" id="PTHR48228:SF5">
    <property type="entry name" value="ALPHA-METHYLACYL-COA RACEMASE"/>
    <property type="match status" value="1"/>
</dbReference>
<organism evidence="1 2">
    <name type="scientific">Saccharopolyspora oryzae</name>
    <dbReference type="NCBI Taxonomy" id="2997343"/>
    <lineage>
        <taxon>Bacteria</taxon>
        <taxon>Bacillati</taxon>
        <taxon>Actinomycetota</taxon>
        <taxon>Actinomycetes</taxon>
        <taxon>Pseudonocardiales</taxon>
        <taxon>Pseudonocardiaceae</taxon>
        <taxon>Saccharopolyspora</taxon>
    </lineage>
</organism>
<protein>
    <submittedName>
        <fullName evidence="1">CoA transferase</fullName>
    </submittedName>
</protein>
<keyword evidence="1" id="KW-0808">Transferase</keyword>
<evidence type="ECO:0000313" key="2">
    <source>
        <dbReference type="Proteomes" id="UP001210380"/>
    </source>
</evidence>
<dbReference type="InterPro" id="IPR050509">
    <property type="entry name" value="CoA-transferase_III"/>
</dbReference>
<accession>A0ABT4USD4</accession>
<dbReference type="InterPro" id="IPR023606">
    <property type="entry name" value="CoA-Trfase_III_dom_1_sf"/>
</dbReference>
<reference evidence="1 2" key="1">
    <citation type="submission" date="2022-11" db="EMBL/GenBank/DDBJ databases">
        <title>Draft genome sequence of Saccharopolyspora sp. WRP15-2 isolated from rhizosphere soils of wild rice in Thailand.</title>
        <authorList>
            <person name="Duangmal K."/>
            <person name="Kammanee S."/>
            <person name="Muangham S."/>
        </authorList>
    </citation>
    <scope>NUCLEOTIDE SEQUENCE [LARGE SCALE GENOMIC DNA]</scope>
    <source>
        <strain evidence="1 2">WRP15-2</strain>
    </source>
</reference>